<protein>
    <submittedName>
        <fullName evidence="5">TRAP-type mannitol/chloroaromatic compound transport system, substrate-binding protein</fullName>
    </submittedName>
</protein>
<dbReference type="RefSeq" id="WP_091712649.1">
    <property type="nucleotide sequence ID" value="NZ_FOSH01000006.1"/>
</dbReference>
<dbReference type="Pfam" id="PF03480">
    <property type="entry name" value="DctP"/>
    <property type="match status" value="1"/>
</dbReference>
<proteinExistence type="predicted"/>
<dbReference type="STRING" id="45496.SAMN04488079_106112"/>
<dbReference type="GO" id="GO:0055085">
    <property type="term" value="P:transmembrane transport"/>
    <property type="evidence" value="ECO:0007669"/>
    <property type="project" value="InterPro"/>
</dbReference>
<keyword evidence="3" id="KW-0479">Metal-binding</keyword>
<dbReference type="GO" id="GO:0031317">
    <property type="term" value="C:tripartite ATP-independent periplasmic transporter complex"/>
    <property type="evidence" value="ECO:0007669"/>
    <property type="project" value="InterPro"/>
</dbReference>
<dbReference type="NCBIfam" id="NF037995">
    <property type="entry name" value="TRAP_S1"/>
    <property type="match status" value="1"/>
</dbReference>
<dbReference type="InterPro" id="IPR018389">
    <property type="entry name" value="DctP_fam"/>
</dbReference>
<evidence type="ECO:0000256" key="1">
    <source>
        <dbReference type="ARBA" id="ARBA00022729"/>
    </source>
</evidence>
<feature type="binding site" evidence="2">
    <location>
        <position position="186"/>
    </location>
    <ligand>
        <name>substrate</name>
    </ligand>
</feature>
<dbReference type="InterPro" id="IPR026289">
    <property type="entry name" value="SBP_TakP-like"/>
</dbReference>
<dbReference type="EMBL" id="FOSH01000006">
    <property type="protein sequence ID" value="SFK19830.1"/>
    <property type="molecule type" value="Genomic_DNA"/>
</dbReference>
<dbReference type="Gene3D" id="3.40.190.170">
    <property type="entry name" value="Bacterial extracellular solute-binding protein, family 7"/>
    <property type="match status" value="1"/>
</dbReference>
<evidence type="ECO:0000256" key="2">
    <source>
        <dbReference type="PIRSR" id="PIRSR039026-1"/>
    </source>
</evidence>
<dbReference type="AlphaFoldDB" id="A0A1I3XK26"/>
<feature type="signal peptide" evidence="4">
    <location>
        <begin position="1"/>
        <end position="23"/>
    </location>
</feature>
<dbReference type="Gene3D" id="3.40.190.10">
    <property type="entry name" value="Periplasmic binding protein-like II"/>
    <property type="match status" value="1"/>
</dbReference>
<reference evidence="6" key="1">
    <citation type="submission" date="2016-10" db="EMBL/GenBank/DDBJ databases">
        <authorList>
            <person name="Varghese N."/>
            <person name="Submissions S."/>
        </authorList>
    </citation>
    <scope>NUCLEOTIDE SEQUENCE [LARGE SCALE GENOMIC DNA]</scope>
    <source>
        <strain evidence="6">DSM 11578</strain>
    </source>
</reference>
<keyword evidence="6" id="KW-1185">Reference proteome</keyword>
<evidence type="ECO:0000256" key="4">
    <source>
        <dbReference type="SAM" id="SignalP"/>
    </source>
</evidence>
<dbReference type="PANTHER" id="PTHR33376">
    <property type="match status" value="1"/>
</dbReference>
<organism evidence="5 6">
    <name type="scientific">Methylophaga sulfidovorans</name>
    <dbReference type="NCBI Taxonomy" id="45496"/>
    <lineage>
        <taxon>Bacteria</taxon>
        <taxon>Pseudomonadati</taxon>
        <taxon>Pseudomonadota</taxon>
        <taxon>Gammaproteobacteria</taxon>
        <taxon>Thiotrichales</taxon>
        <taxon>Piscirickettsiaceae</taxon>
        <taxon>Methylophaga</taxon>
    </lineage>
</organism>
<accession>A0A1I3XK26</accession>
<evidence type="ECO:0000256" key="3">
    <source>
        <dbReference type="PIRSR" id="PIRSR039026-2"/>
    </source>
</evidence>
<dbReference type="PANTHER" id="PTHR33376:SF5">
    <property type="entry name" value="EXTRACYTOPLASMIC SOLUTE RECEPTOR PROTEIN"/>
    <property type="match status" value="1"/>
</dbReference>
<sequence>MLASCLSRSFIVGLVALMLTSCGQSDQSQSVTDNTTNNKTYRWKMVTTWPPGFPVLQEGAERFAANIKAMSNGRLDIKVYAGGELIPALQVFEAVSQGTVEMGHGSAYYWAGKVPEAQFFSTVPFGMTALGMNSWLYDGGGLELWREIYKPFHVIPFPLGNTGVQMGGWFNKEINSVDDLQGLKMRIPGLGGKVLAKAGGNPVLLAGSEVYSALERNTIDATEWIGPYHDERLGLYRAAQHYYYPGWHEPGTVLELTINERAWNSLPADLQAIVTNAAQAENLAMLSEMEQKNAEALQILKDRDDITIAPFPDDVLQRLKTLSEETLEEEAAKNPKFKRVYDAYQKFRKKDAAWSEISEQKYLNIESAQ</sequence>
<dbReference type="PIRSF" id="PIRSF039026">
    <property type="entry name" value="SiaP"/>
    <property type="match status" value="1"/>
</dbReference>
<dbReference type="Proteomes" id="UP000198924">
    <property type="component" value="Unassembled WGS sequence"/>
</dbReference>
<feature type="binding site" evidence="3">
    <location>
        <position position="249"/>
    </location>
    <ligand>
        <name>substrate</name>
    </ligand>
</feature>
<evidence type="ECO:0000313" key="6">
    <source>
        <dbReference type="Proteomes" id="UP000198924"/>
    </source>
</evidence>
<dbReference type="OrthoDB" id="9769667at2"/>
<feature type="binding site" evidence="3">
    <location>
        <position position="223"/>
    </location>
    <ligand>
        <name>substrate</name>
    </ligand>
</feature>
<evidence type="ECO:0000313" key="5">
    <source>
        <dbReference type="EMBL" id="SFK19830.1"/>
    </source>
</evidence>
<keyword evidence="1 4" id="KW-0732">Signal</keyword>
<dbReference type="GO" id="GO:0046872">
    <property type="term" value="F:metal ion binding"/>
    <property type="evidence" value="ECO:0007669"/>
    <property type="project" value="UniProtKB-KW"/>
</dbReference>
<name>A0A1I3XK26_9GAMM</name>
<dbReference type="InterPro" id="IPR038404">
    <property type="entry name" value="TRAP_DctP_sf"/>
</dbReference>
<gene>
    <name evidence="5" type="ORF">SAMN04488079_106112</name>
</gene>
<feature type="chain" id="PRO_5011773475" evidence="4">
    <location>
        <begin position="24"/>
        <end position="369"/>
    </location>
</feature>
<feature type="binding site" evidence="2">
    <location>
        <position position="165"/>
    </location>
    <ligand>
        <name>substrate</name>
    </ligand>
</feature>
<feature type="binding site" evidence="3">
    <location>
        <position position="224"/>
    </location>
    <ligand>
        <name>Na(+)</name>
        <dbReference type="ChEBI" id="CHEBI:29101"/>
    </ligand>
</feature>